<evidence type="ECO:0000256" key="1">
    <source>
        <dbReference type="ARBA" id="ARBA00022679"/>
    </source>
</evidence>
<evidence type="ECO:0000259" key="7">
    <source>
        <dbReference type="PROSITE" id="PS50011"/>
    </source>
</evidence>
<evidence type="ECO:0000313" key="8">
    <source>
        <dbReference type="EMBL" id="KDA01935.1"/>
    </source>
</evidence>
<dbReference type="Pfam" id="PF00069">
    <property type="entry name" value="Pkinase"/>
    <property type="match status" value="1"/>
</dbReference>
<dbReference type="PANTHER" id="PTHR43289">
    <property type="entry name" value="MITOGEN-ACTIVATED PROTEIN KINASE KINASE KINASE 20-RELATED"/>
    <property type="match status" value="1"/>
</dbReference>
<reference evidence="8 9" key="1">
    <citation type="journal article" date="2014" name="Antonie Van Leeuwenhoek">
        <title>Hyphomonas beringensis sp. nov. and Hyphomonas chukchiensis sp. nov., isolated from surface seawater of the Bering Sea and Chukchi Sea.</title>
        <authorList>
            <person name="Li C."/>
            <person name="Lai Q."/>
            <person name="Li G."/>
            <person name="Dong C."/>
            <person name="Wang J."/>
            <person name="Liao Y."/>
            <person name="Shao Z."/>
        </authorList>
    </citation>
    <scope>NUCLEOTIDE SEQUENCE [LARGE SCALE GENOMIC DNA]</scope>
    <source>
        <strain evidence="8 9">SCH89</strain>
    </source>
</reference>
<dbReference type="InterPro" id="IPR011009">
    <property type="entry name" value="Kinase-like_dom_sf"/>
</dbReference>
<dbReference type="CDD" id="cd14014">
    <property type="entry name" value="STKc_PknB_like"/>
    <property type="match status" value="1"/>
</dbReference>
<dbReference type="InterPro" id="IPR000719">
    <property type="entry name" value="Prot_kinase_dom"/>
</dbReference>
<proteinExistence type="predicted"/>
<dbReference type="InterPro" id="IPR008271">
    <property type="entry name" value="Ser/Thr_kinase_AS"/>
</dbReference>
<dbReference type="GO" id="GO:0004674">
    <property type="term" value="F:protein serine/threonine kinase activity"/>
    <property type="evidence" value="ECO:0007669"/>
    <property type="project" value="TreeGrafter"/>
</dbReference>
<dbReference type="GO" id="GO:0005524">
    <property type="term" value="F:ATP binding"/>
    <property type="evidence" value="ECO:0007669"/>
    <property type="project" value="UniProtKB-UniRule"/>
</dbReference>
<keyword evidence="1" id="KW-0808">Transferase</keyword>
<evidence type="ECO:0000313" key="9">
    <source>
        <dbReference type="Proteomes" id="UP000024942"/>
    </source>
</evidence>
<dbReference type="Pfam" id="PF13240">
    <property type="entry name" value="Zn_Ribbon_1"/>
    <property type="match status" value="1"/>
</dbReference>
<keyword evidence="4 5" id="KW-0067">ATP-binding</keyword>
<accession>A0A059G5U7</accession>
<comment type="caution">
    <text evidence="8">The sequence shown here is derived from an EMBL/GenBank/DDBJ whole genome shotgun (WGS) entry which is preliminary data.</text>
</comment>
<dbReference type="Proteomes" id="UP000024942">
    <property type="component" value="Unassembled WGS sequence"/>
</dbReference>
<dbReference type="SUPFAM" id="SSF56112">
    <property type="entry name" value="Protein kinase-like (PK-like)"/>
    <property type="match status" value="1"/>
</dbReference>
<evidence type="ECO:0000256" key="4">
    <source>
        <dbReference type="ARBA" id="ARBA00022840"/>
    </source>
</evidence>
<feature type="compositionally biased region" description="Polar residues" evidence="6">
    <location>
        <begin position="52"/>
        <end position="64"/>
    </location>
</feature>
<dbReference type="AlphaFoldDB" id="A0A059G5U7"/>
<dbReference type="PATRIC" id="fig|1280953.3.peg.2575"/>
<sequence length="506" mass="53485">MTPCEKCGADLPPDSLFCPNCGKPVRANSELSGAVDQVTPMTGLITPDPDNPTGTQSKTSPTLQPGQVFADRYTIDSVIGRGGMGVVYKSADKVSGKTVALKLINASHLGGERAIKRLIEEGVTARDIRHPNVVAVYDVGLAGEQPFVAMEYLDGISLRSWHGRVMQRGESVPLRVAARIIVEILDGLRAAHDAGVIHRDLKPENIILLHEPTDRSAPLKLLDFGIARAAGNLASSSSGTGLGTPDYMAPEQRTNADAAGPSADLYSISVMLYELLVGVVPGRHWQPPSGGRSDVPLEVDALILKGMSDNRDSRPQSAAEYRQSLIGAVNRIPHKPVEPNPNKTSAKPLIWVAAGSAVLFSLVVVGMVVDSPGNPQPPPAPPAPPLPPPLPPSPPLPPPLPPASPFAYYNGTWADGIGGYYNLQFNNNGAFSGSGRAADGTPINIRGGINGQKLQYVLNVQGMDVASGTGTQTDQCHFNYRTFDSYGNLNLSGQFHVNHEPGGPCP</sequence>
<organism evidence="8 9">
    <name type="scientific">Hyphomonas oceanitis SCH89</name>
    <dbReference type="NCBI Taxonomy" id="1280953"/>
    <lineage>
        <taxon>Bacteria</taxon>
        <taxon>Pseudomonadati</taxon>
        <taxon>Pseudomonadota</taxon>
        <taxon>Alphaproteobacteria</taxon>
        <taxon>Hyphomonadales</taxon>
        <taxon>Hyphomonadaceae</taxon>
        <taxon>Hyphomonas</taxon>
    </lineage>
</organism>
<dbReference type="PROSITE" id="PS50011">
    <property type="entry name" value="PROTEIN_KINASE_DOM"/>
    <property type="match status" value="1"/>
</dbReference>
<evidence type="ECO:0000256" key="3">
    <source>
        <dbReference type="ARBA" id="ARBA00022777"/>
    </source>
</evidence>
<dbReference type="Gene3D" id="1.10.510.10">
    <property type="entry name" value="Transferase(Phosphotransferase) domain 1"/>
    <property type="match status" value="1"/>
</dbReference>
<keyword evidence="3 8" id="KW-0418">Kinase</keyword>
<dbReference type="InterPro" id="IPR026870">
    <property type="entry name" value="Zinc_ribbon_dom"/>
</dbReference>
<evidence type="ECO:0000256" key="6">
    <source>
        <dbReference type="SAM" id="MobiDB-lite"/>
    </source>
</evidence>
<keyword evidence="2 5" id="KW-0547">Nucleotide-binding</keyword>
<gene>
    <name evidence="8" type="ORF">HOC_12797</name>
</gene>
<dbReference type="InterPro" id="IPR017441">
    <property type="entry name" value="Protein_kinase_ATP_BS"/>
</dbReference>
<dbReference type="PANTHER" id="PTHR43289:SF6">
    <property type="entry name" value="SERINE_THREONINE-PROTEIN KINASE NEKL-3"/>
    <property type="match status" value="1"/>
</dbReference>
<feature type="region of interest" description="Disordered" evidence="6">
    <location>
        <begin position="374"/>
        <end position="398"/>
    </location>
</feature>
<name>A0A059G5U7_9PROT</name>
<feature type="domain" description="Protein kinase" evidence="7">
    <location>
        <begin position="73"/>
        <end position="326"/>
    </location>
</feature>
<keyword evidence="9" id="KW-1185">Reference proteome</keyword>
<dbReference type="PROSITE" id="PS00108">
    <property type="entry name" value="PROTEIN_KINASE_ST"/>
    <property type="match status" value="1"/>
</dbReference>
<dbReference type="PROSITE" id="PS00107">
    <property type="entry name" value="PROTEIN_KINASE_ATP"/>
    <property type="match status" value="1"/>
</dbReference>
<dbReference type="STRING" id="1280953.HOC_12797"/>
<evidence type="ECO:0000256" key="2">
    <source>
        <dbReference type="ARBA" id="ARBA00022741"/>
    </source>
</evidence>
<protein>
    <submittedName>
        <fullName evidence="8">Protein kinase</fullName>
    </submittedName>
</protein>
<dbReference type="Gene3D" id="3.30.200.20">
    <property type="entry name" value="Phosphorylase Kinase, domain 1"/>
    <property type="match status" value="1"/>
</dbReference>
<evidence type="ECO:0000256" key="5">
    <source>
        <dbReference type="PROSITE-ProRule" id="PRU10141"/>
    </source>
</evidence>
<dbReference type="SMART" id="SM00220">
    <property type="entry name" value="S_TKc"/>
    <property type="match status" value="1"/>
</dbReference>
<feature type="binding site" evidence="5">
    <location>
        <position position="102"/>
    </location>
    <ligand>
        <name>ATP</name>
        <dbReference type="ChEBI" id="CHEBI:30616"/>
    </ligand>
</feature>
<feature type="region of interest" description="Disordered" evidence="6">
    <location>
        <begin position="42"/>
        <end position="64"/>
    </location>
</feature>
<dbReference type="eggNOG" id="COG0515">
    <property type="taxonomic scope" value="Bacteria"/>
</dbReference>
<dbReference type="EMBL" id="ARYL01000019">
    <property type="protein sequence ID" value="KDA01935.1"/>
    <property type="molecule type" value="Genomic_DNA"/>
</dbReference>